<dbReference type="Gene3D" id="3.40.80.10">
    <property type="entry name" value="Peptidoglycan recognition protein-like"/>
    <property type="match status" value="1"/>
</dbReference>
<dbReference type="NCBIfam" id="NF008758">
    <property type="entry name" value="PRK11789.1"/>
    <property type="match status" value="1"/>
</dbReference>
<dbReference type="PANTHER" id="PTHR30417:SF4">
    <property type="entry name" value="1,6-ANHYDRO-N-ACETYLMURAMYL-L-ALANINE AMIDASE AMPD"/>
    <property type="match status" value="1"/>
</dbReference>
<keyword evidence="9" id="KW-0862">Zinc</keyword>
<comment type="subcellular location">
    <subcellularLocation>
        <location evidence="3">Cytoplasm</location>
    </subcellularLocation>
</comment>
<protein>
    <recommendedName>
        <fullName evidence="11">1,6-anhydro-N-acetylmuramyl-L-alanine amidase AmpD</fullName>
        <ecNumber evidence="5">3.5.1.28</ecNumber>
    </recommendedName>
    <alternativeName>
        <fullName evidence="12">N-acetylmuramoyl-L-alanine amidase</fullName>
    </alternativeName>
</protein>
<evidence type="ECO:0000259" key="13">
    <source>
        <dbReference type="SMART" id="SM00644"/>
    </source>
</evidence>
<dbReference type="GO" id="GO:0071555">
    <property type="term" value="P:cell wall organization"/>
    <property type="evidence" value="ECO:0007669"/>
    <property type="project" value="UniProtKB-KW"/>
</dbReference>
<feature type="domain" description="N-acetylmuramoyl-L-alanine amidase" evidence="13">
    <location>
        <begin position="17"/>
        <end position="183"/>
    </location>
</feature>
<keyword evidence="8" id="KW-0378">Hydrolase</keyword>
<dbReference type="GO" id="GO:0009253">
    <property type="term" value="P:peptidoglycan catabolic process"/>
    <property type="evidence" value="ECO:0007669"/>
    <property type="project" value="InterPro"/>
</dbReference>
<accession>A0A7X0JRF3</accession>
<dbReference type="PANTHER" id="PTHR30417">
    <property type="entry name" value="N-ACETYLMURAMOYL-L-ALANINE AMIDASE AMID"/>
    <property type="match status" value="1"/>
</dbReference>
<evidence type="ECO:0000256" key="12">
    <source>
        <dbReference type="ARBA" id="ARBA00042615"/>
    </source>
</evidence>
<evidence type="ECO:0000256" key="4">
    <source>
        <dbReference type="ARBA" id="ARBA00007553"/>
    </source>
</evidence>
<evidence type="ECO:0000256" key="6">
    <source>
        <dbReference type="ARBA" id="ARBA00022490"/>
    </source>
</evidence>
<dbReference type="Proteomes" id="UP000528457">
    <property type="component" value="Unassembled WGS sequence"/>
</dbReference>
<evidence type="ECO:0000256" key="10">
    <source>
        <dbReference type="ARBA" id="ARBA00023316"/>
    </source>
</evidence>
<dbReference type="SUPFAM" id="SSF55846">
    <property type="entry name" value="N-acetylmuramoyl-L-alanine amidase-like"/>
    <property type="match status" value="1"/>
</dbReference>
<keyword evidence="7" id="KW-0479">Metal-binding</keyword>
<evidence type="ECO:0000256" key="1">
    <source>
        <dbReference type="ARBA" id="ARBA00001561"/>
    </source>
</evidence>
<keyword evidence="10" id="KW-0961">Cell wall biogenesis/degradation</keyword>
<dbReference type="InParanoid" id="A0A7X0JRF3"/>
<dbReference type="EMBL" id="JACHHT010000001">
    <property type="protein sequence ID" value="MBB6520918.1"/>
    <property type="molecule type" value="Genomic_DNA"/>
</dbReference>
<name>A0A7X0JRF3_9GAMM</name>
<evidence type="ECO:0000256" key="2">
    <source>
        <dbReference type="ARBA" id="ARBA00001947"/>
    </source>
</evidence>
<evidence type="ECO:0000313" key="14">
    <source>
        <dbReference type="EMBL" id="MBB6520918.1"/>
    </source>
</evidence>
<dbReference type="InterPro" id="IPR051206">
    <property type="entry name" value="NAMLAA_amidase_2"/>
</dbReference>
<reference evidence="14 15" key="1">
    <citation type="submission" date="2020-08" db="EMBL/GenBank/DDBJ databases">
        <title>Genomic Encyclopedia of Type Strains, Phase IV (KMG-IV): sequencing the most valuable type-strain genomes for metagenomic binning, comparative biology and taxonomic classification.</title>
        <authorList>
            <person name="Goeker M."/>
        </authorList>
    </citation>
    <scope>NUCLEOTIDE SEQUENCE [LARGE SCALE GENOMIC DNA]</scope>
    <source>
        <strain evidence="14 15">DSM 22368</strain>
    </source>
</reference>
<dbReference type="InterPro" id="IPR036505">
    <property type="entry name" value="Amidase/PGRP_sf"/>
</dbReference>
<keyword evidence="15" id="KW-1185">Reference proteome</keyword>
<keyword evidence="6" id="KW-0963">Cytoplasm</keyword>
<dbReference type="SMART" id="SM00644">
    <property type="entry name" value="Ami_2"/>
    <property type="match status" value="1"/>
</dbReference>
<evidence type="ECO:0000256" key="3">
    <source>
        <dbReference type="ARBA" id="ARBA00004496"/>
    </source>
</evidence>
<comment type="cofactor">
    <cofactor evidence="2">
        <name>Zn(2+)</name>
        <dbReference type="ChEBI" id="CHEBI:29105"/>
    </cofactor>
</comment>
<evidence type="ECO:0000256" key="7">
    <source>
        <dbReference type="ARBA" id="ARBA00022723"/>
    </source>
</evidence>
<comment type="catalytic activity">
    <reaction evidence="1">
        <text>Hydrolyzes the link between N-acetylmuramoyl residues and L-amino acid residues in certain cell-wall glycopeptides.</text>
        <dbReference type="EC" id="3.5.1.28"/>
    </reaction>
</comment>
<comment type="caution">
    <text evidence="14">The sequence shown here is derived from an EMBL/GenBank/DDBJ whole genome shotgun (WGS) entry which is preliminary data.</text>
</comment>
<dbReference type="InterPro" id="IPR002502">
    <property type="entry name" value="Amidase_domain"/>
</dbReference>
<evidence type="ECO:0000313" key="15">
    <source>
        <dbReference type="Proteomes" id="UP000528457"/>
    </source>
</evidence>
<evidence type="ECO:0000256" key="11">
    <source>
        <dbReference type="ARBA" id="ARBA00039257"/>
    </source>
</evidence>
<dbReference type="CDD" id="cd06583">
    <property type="entry name" value="PGRP"/>
    <property type="match status" value="1"/>
</dbReference>
<dbReference type="GO" id="GO:0008745">
    <property type="term" value="F:N-acetylmuramoyl-L-alanine amidase activity"/>
    <property type="evidence" value="ECO:0007669"/>
    <property type="project" value="UniProtKB-EC"/>
</dbReference>
<dbReference type="RefSeq" id="WP_166849940.1">
    <property type="nucleotide sequence ID" value="NZ_JAAONY010000001.1"/>
</dbReference>
<dbReference type="Pfam" id="PF01510">
    <property type="entry name" value="Amidase_2"/>
    <property type="match status" value="1"/>
</dbReference>
<dbReference type="GO" id="GO:0009254">
    <property type="term" value="P:peptidoglycan turnover"/>
    <property type="evidence" value="ECO:0007669"/>
    <property type="project" value="TreeGrafter"/>
</dbReference>
<dbReference type="AlphaFoldDB" id="A0A7X0JRF3"/>
<proteinExistence type="inferred from homology"/>
<gene>
    <name evidence="14" type="ORF">HNR48_001196</name>
</gene>
<evidence type="ECO:0000256" key="5">
    <source>
        <dbReference type="ARBA" id="ARBA00011901"/>
    </source>
</evidence>
<dbReference type="EC" id="3.5.1.28" evidence="5"/>
<comment type="similarity">
    <text evidence="4">Belongs to the N-acetylmuramoyl-L-alanine amidase 2 family.</text>
</comment>
<dbReference type="FunCoup" id="A0A7X0JRF3">
    <property type="interactions" value="47"/>
</dbReference>
<organism evidence="14 15">
    <name type="scientific">Pseudoteredinibacter isoporae</name>
    <dbReference type="NCBI Taxonomy" id="570281"/>
    <lineage>
        <taxon>Bacteria</taxon>
        <taxon>Pseudomonadati</taxon>
        <taxon>Pseudomonadota</taxon>
        <taxon>Gammaproteobacteria</taxon>
        <taxon>Cellvibrionales</taxon>
        <taxon>Cellvibrionaceae</taxon>
        <taxon>Pseudoteredinibacter</taxon>
    </lineage>
</organism>
<sequence length="208" mass="23193">MKDNETGWLHHIRACPSPNFNQRPDISDISLLVIHNISLPPGEFGAKYIEDFFCNQLDCTAHDYFETIAGLEVSAHFLIDRKGDITQFVDIFERAWHAGKSCFAGRENCNDFSIGIELEGCDDQTYTNVQYQALARLSLELVECCPKIVQQDGGVVSGNASNMSGFNICGHSDIAPGRKTDPGPCFDWARYENEFRQLFTLAGDKSGN</sequence>
<evidence type="ECO:0000256" key="8">
    <source>
        <dbReference type="ARBA" id="ARBA00022801"/>
    </source>
</evidence>
<evidence type="ECO:0000256" key="9">
    <source>
        <dbReference type="ARBA" id="ARBA00022833"/>
    </source>
</evidence>